<protein>
    <submittedName>
        <fullName evidence="2">Uncharacterized protein</fullName>
    </submittedName>
</protein>
<organism evidence="2 3">
    <name type="scientific">Drosophila yakuba</name>
    <name type="common">Fruit fly</name>
    <dbReference type="NCBI Taxonomy" id="7245"/>
    <lineage>
        <taxon>Eukaryota</taxon>
        <taxon>Metazoa</taxon>
        <taxon>Ecdysozoa</taxon>
        <taxon>Arthropoda</taxon>
        <taxon>Hexapoda</taxon>
        <taxon>Insecta</taxon>
        <taxon>Pterygota</taxon>
        <taxon>Neoptera</taxon>
        <taxon>Endopterygota</taxon>
        <taxon>Diptera</taxon>
        <taxon>Brachycera</taxon>
        <taxon>Muscomorpha</taxon>
        <taxon>Ephydroidea</taxon>
        <taxon>Drosophilidae</taxon>
        <taxon>Drosophila</taxon>
        <taxon>Sophophora</taxon>
    </lineage>
</organism>
<dbReference type="KEGG" id="dya:Dyak_GE17685"/>
<proteinExistence type="predicted"/>
<reference evidence="2 3" key="1">
    <citation type="journal article" date="2007" name="Nature">
        <title>Evolution of genes and genomes on the Drosophila phylogeny.</title>
        <authorList>
            <consortium name="Drosophila 12 Genomes Consortium"/>
            <person name="Clark A.G."/>
            <person name="Eisen M.B."/>
            <person name="Smith D.R."/>
            <person name="Bergman C.M."/>
            <person name="Oliver B."/>
            <person name="Markow T.A."/>
            <person name="Kaufman T.C."/>
            <person name="Kellis M."/>
            <person name="Gelbart W."/>
            <person name="Iyer V.N."/>
            <person name="Pollard D.A."/>
            <person name="Sackton T.B."/>
            <person name="Larracuente A.M."/>
            <person name="Singh N.D."/>
            <person name="Abad J.P."/>
            <person name="Abt D.N."/>
            <person name="Adryan B."/>
            <person name="Aguade M."/>
            <person name="Akashi H."/>
            <person name="Anderson W.W."/>
            <person name="Aquadro C.F."/>
            <person name="Ardell D.H."/>
            <person name="Arguello R."/>
            <person name="Artieri C.G."/>
            <person name="Barbash D.A."/>
            <person name="Barker D."/>
            <person name="Barsanti P."/>
            <person name="Batterham P."/>
            <person name="Batzoglou S."/>
            <person name="Begun D."/>
            <person name="Bhutkar A."/>
            <person name="Blanco E."/>
            <person name="Bosak S.A."/>
            <person name="Bradley R.K."/>
            <person name="Brand A.D."/>
            <person name="Brent M.R."/>
            <person name="Brooks A.N."/>
            <person name="Brown R.H."/>
            <person name="Butlin R.K."/>
            <person name="Caggese C."/>
            <person name="Calvi B.R."/>
            <person name="Bernardo de Carvalho A."/>
            <person name="Caspi A."/>
            <person name="Castrezana S."/>
            <person name="Celniker S.E."/>
            <person name="Chang J.L."/>
            <person name="Chapple C."/>
            <person name="Chatterji S."/>
            <person name="Chinwalla A."/>
            <person name="Civetta A."/>
            <person name="Clifton S.W."/>
            <person name="Comeron J.M."/>
            <person name="Costello J.C."/>
            <person name="Coyne J.A."/>
            <person name="Daub J."/>
            <person name="David R.G."/>
            <person name="Delcher A.L."/>
            <person name="Delehaunty K."/>
            <person name="Do C.B."/>
            <person name="Ebling H."/>
            <person name="Edwards K."/>
            <person name="Eickbush T."/>
            <person name="Evans J.D."/>
            <person name="Filipski A."/>
            <person name="Findeiss S."/>
            <person name="Freyhult E."/>
            <person name="Fulton L."/>
            <person name="Fulton R."/>
            <person name="Garcia A.C."/>
            <person name="Gardiner A."/>
            <person name="Garfield D.A."/>
            <person name="Garvin B.E."/>
            <person name="Gibson G."/>
            <person name="Gilbert D."/>
            <person name="Gnerre S."/>
            <person name="Godfrey J."/>
            <person name="Good R."/>
            <person name="Gotea V."/>
            <person name="Gravely B."/>
            <person name="Greenberg A.J."/>
            <person name="Griffiths-Jones S."/>
            <person name="Gross S."/>
            <person name="Guigo R."/>
            <person name="Gustafson E.A."/>
            <person name="Haerty W."/>
            <person name="Hahn M.W."/>
            <person name="Halligan D.L."/>
            <person name="Halpern A.L."/>
            <person name="Halter G.M."/>
            <person name="Han M.V."/>
            <person name="Heger A."/>
            <person name="Hillier L."/>
            <person name="Hinrichs A.S."/>
            <person name="Holmes I."/>
            <person name="Hoskins R.A."/>
            <person name="Hubisz M.J."/>
            <person name="Hultmark D."/>
            <person name="Huntley M.A."/>
            <person name="Jaffe D.B."/>
            <person name="Jagadeeshan S."/>
            <person name="Jeck W.R."/>
            <person name="Johnson J."/>
            <person name="Jones C.D."/>
            <person name="Jordan W.C."/>
            <person name="Karpen G.H."/>
            <person name="Kataoka E."/>
            <person name="Keightley P.D."/>
            <person name="Kheradpour P."/>
            <person name="Kirkness E.F."/>
            <person name="Koerich L.B."/>
            <person name="Kristiansen K."/>
            <person name="Kudrna D."/>
            <person name="Kulathinal R.J."/>
            <person name="Kumar S."/>
            <person name="Kwok R."/>
            <person name="Lander E."/>
            <person name="Langley C.H."/>
            <person name="Lapoint R."/>
            <person name="Lazzaro B.P."/>
            <person name="Lee S.J."/>
            <person name="Levesque L."/>
            <person name="Li R."/>
            <person name="Lin C.F."/>
            <person name="Lin M.F."/>
            <person name="Lindblad-Toh K."/>
            <person name="Llopart A."/>
            <person name="Long M."/>
            <person name="Low L."/>
            <person name="Lozovsky E."/>
            <person name="Lu J."/>
            <person name="Luo M."/>
            <person name="Machado C.A."/>
            <person name="Makalowski W."/>
            <person name="Marzo M."/>
            <person name="Matsuda M."/>
            <person name="Matzkin L."/>
            <person name="McAllister B."/>
            <person name="McBride C.S."/>
            <person name="McKernan B."/>
            <person name="McKernan K."/>
            <person name="Mendez-Lago M."/>
            <person name="Minx P."/>
            <person name="Mollenhauer M.U."/>
            <person name="Montooth K."/>
            <person name="Mount S.M."/>
            <person name="Mu X."/>
            <person name="Myers E."/>
            <person name="Negre B."/>
            <person name="Newfeld S."/>
            <person name="Nielsen R."/>
            <person name="Noor M.A."/>
            <person name="O'Grady P."/>
            <person name="Pachter L."/>
            <person name="Papaceit M."/>
            <person name="Parisi M.J."/>
            <person name="Parisi M."/>
            <person name="Parts L."/>
            <person name="Pedersen J.S."/>
            <person name="Pesole G."/>
            <person name="Phillippy A.M."/>
            <person name="Ponting C.P."/>
            <person name="Pop M."/>
            <person name="Porcelli D."/>
            <person name="Powell J.R."/>
            <person name="Prohaska S."/>
            <person name="Pruitt K."/>
            <person name="Puig M."/>
            <person name="Quesneville H."/>
            <person name="Ram K.R."/>
            <person name="Rand D."/>
            <person name="Rasmussen M.D."/>
            <person name="Reed L.K."/>
            <person name="Reenan R."/>
            <person name="Reily A."/>
            <person name="Remington K.A."/>
            <person name="Rieger T.T."/>
            <person name="Ritchie M.G."/>
            <person name="Robin C."/>
            <person name="Rogers Y.H."/>
            <person name="Rohde C."/>
            <person name="Rozas J."/>
            <person name="Rubenfield M.J."/>
            <person name="Ruiz A."/>
            <person name="Russo S."/>
            <person name="Salzberg S.L."/>
            <person name="Sanchez-Gracia A."/>
            <person name="Saranga D.J."/>
            <person name="Sato H."/>
            <person name="Schaeffer S.W."/>
            <person name="Schatz M.C."/>
            <person name="Schlenke T."/>
            <person name="Schwartz R."/>
            <person name="Segarra C."/>
            <person name="Singh R.S."/>
            <person name="Sirot L."/>
            <person name="Sirota M."/>
            <person name="Sisneros N.B."/>
            <person name="Smith C.D."/>
            <person name="Smith T.F."/>
            <person name="Spieth J."/>
            <person name="Stage D.E."/>
            <person name="Stark A."/>
            <person name="Stephan W."/>
            <person name="Strausberg R.L."/>
            <person name="Strempel S."/>
            <person name="Sturgill D."/>
            <person name="Sutton G."/>
            <person name="Sutton G.G."/>
            <person name="Tao W."/>
            <person name="Teichmann S."/>
            <person name="Tobari Y.N."/>
            <person name="Tomimura Y."/>
            <person name="Tsolas J.M."/>
            <person name="Valente V.L."/>
            <person name="Venter E."/>
            <person name="Venter J.C."/>
            <person name="Vicario S."/>
            <person name="Vieira F.G."/>
            <person name="Vilella A.J."/>
            <person name="Villasante A."/>
            <person name="Walenz B."/>
            <person name="Wang J."/>
            <person name="Wasserman M."/>
            <person name="Watts T."/>
            <person name="Wilson D."/>
            <person name="Wilson R.K."/>
            <person name="Wing R.A."/>
            <person name="Wolfner M.F."/>
            <person name="Wong A."/>
            <person name="Wong G.K."/>
            <person name="Wu C.I."/>
            <person name="Wu G."/>
            <person name="Yamamoto D."/>
            <person name="Yang H.P."/>
            <person name="Yang S.P."/>
            <person name="Yorke J.A."/>
            <person name="Yoshida K."/>
            <person name="Zdobnov E."/>
            <person name="Zhang P."/>
            <person name="Zhang Y."/>
            <person name="Zimin A.V."/>
            <person name="Baldwin J."/>
            <person name="Abdouelleil A."/>
            <person name="Abdulkadir J."/>
            <person name="Abebe A."/>
            <person name="Abera B."/>
            <person name="Abreu J."/>
            <person name="Acer S.C."/>
            <person name="Aftuck L."/>
            <person name="Alexander A."/>
            <person name="An P."/>
            <person name="Anderson E."/>
            <person name="Anderson S."/>
            <person name="Arachi H."/>
            <person name="Azer M."/>
            <person name="Bachantsang P."/>
            <person name="Barry A."/>
            <person name="Bayul T."/>
            <person name="Berlin A."/>
            <person name="Bessette D."/>
            <person name="Bloom T."/>
            <person name="Blye J."/>
            <person name="Boguslavskiy L."/>
            <person name="Bonnet C."/>
            <person name="Boukhgalter B."/>
            <person name="Bourzgui I."/>
            <person name="Brown A."/>
            <person name="Cahill P."/>
            <person name="Channer S."/>
            <person name="Cheshatsang Y."/>
            <person name="Chuda L."/>
            <person name="Citroen M."/>
            <person name="Collymore A."/>
            <person name="Cooke P."/>
            <person name="Costello M."/>
            <person name="D'Aco K."/>
            <person name="Daza R."/>
            <person name="De Haan G."/>
            <person name="DeGray S."/>
            <person name="DeMaso C."/>
            <person name="Dhargay N."/>
            <person name="Dooley K."/>
            <person name="Dooley E."/>
            <person name="Doricent M."/>
            <person name="Dorje P."/>
            <person name="Dorjee K."/>
            <person name="Dupes A."/>
            <person name="Elong R."/>
            <person name="Falk J."/>
            <person name="Farina A."/>
            <person name="Faro S."/>
            <person name="Ferguson D."/>
            <person name="Fisher S."/>
            <person name="Foley C.D."/>
            <person name="Franke A."/>
            <person name="Friedrich D."/>
            <person name="Gadbois L."/>
            <person name="Gearin G."/>
            <person name="Gearin C.R."/>
            <person name="Giannoukos G."/>
            <person name="Goode T."/>
            <person name="Graham J."/>
            <person name="Grandbois E."/>
            <person name="Grewal S."/>
            <person name="Gyaltsen K."/>
            <person name="Hafez N."/>
            <person name="Hagos B."/>
            <person name="Hall J."/>
            <person name="Henson C."/>
            <person name="Hollinger A."/>
            <person name="Honan T."/>
            <person name="Huard M.D."/>
            <person name="Hughes L."/>
            <person name="Hurhula B."/>
            <person name="Husby M.E."/>
            <person name="Kamat A."/>
            <person name="Kanga B."/>
            <person name="Kashin S."/>
            <person name="Khazanovich D."/>
            <person name="Kisner P."/>
            <person name="Lance K."/>
            <person name="Lara M."/>
            <person name="Lee W."/>
            <person name="Lennon N."/>
            <person name="Letendre F."/>
            <person name="LeVine R."/>
            <person name="Lipovsky A."/>
            <person name="Liu X."/>
            <person name="Liu J."/>
            <person name="Liu S."/>
            <person name="Lokyitsang T."/>
            <person name="Lokyitsang Y."/>
            <person name="Lubonja R."/>
            <person name="Lui A."/>
            <person name="MacDonald P."/>
            <person name="Magnisalis V."/>
            <person name="Maru K."/>
            <person name="Matthews C."/>
            <person name="McCusker W."/>
            <person name="McDonough S."/>
            <person name="Mehta T."/>
            <person name="Meldrim J."/>
            <person name="Meneus L."/>
            <person name="Mihai O."/>
            <person name="Mihalev A."/>
            <person name="Mihova T."/>
            <person name="Mittelman R."/>
            <person name="Mlenga V."/>
            <person name="Montmayeur A."/>
            <person name="Mulrain L."/>
            <person name="Navidi A."/>
            <person name="Naylor J."/>
            <person name="Negash T."/>
            <person name="Nguyen T."/>
            <person name="Nguyen N."/>
            <person name="Nicol R."/>
            <person name="Norbu C."/>
            <person name="Norbu N."/>
            <person name="Novod N."/>
            <person name="O'Neill B."/>
            <person name="Osman S."/>
            <person name="Markiewicz E."/>
            <person name="Oyono O.L."/>
            <person name="Patti C."/>
            <person name="Phunkhang P."/>
            <person name="Pierre F."/>
            <person name="Priest M."/>
            <person name="Raghuraman S."/>
            <person name="Rege F."/>
            <person name="Reyes R."/>
            <person name="Rise C."/>
            <person name="Rogov P."/>
            <person name="Ross K."/>
            <person name="Ryan E."/>
            <person name="Settipalli S."/>
            <person name="Shea T."/>
            <person name="Sherpa N."/>
            <person name="Shi L."/>
            <person name="Shih D."/>
            <person name="Sparrow T."/>
            <person name="Spaulding J."/>
            <person name="Stalker J."/>
            <person name="Stange-Thomann N."/>
            <person name="Stavropoulos S."/>
            <person name="Stone C."/>
            <person name="Strader C."/>
            <person name="Tesfaye S."/>
            <person name="Thomson T."/>
            <person name="Thoulutsang Y."/>
            <person name="Thoulutsang D."/>
            <person name="Topham K."/>
            <person name="Topping I."/>
            <person name="Tsamla T."/>
            <person name="Vassiliev H."/>
            <person name="Vo A."/>
            <person name="Wangchuk T."/>
            <person name="Wangdi T."/>
            <person name="Weiand M."/>
            <person name="Wilkinson J."/>
            <person name="Wilson A."/>
            <person name="Yadav S."/>
            <person name="Young G."/>
            <person name="Yu Q."/>
            <person name="Zembek L."/>
            <person name="Zhong D."/>
            <person name="Zimmer A."/>
            <person name="Zwirko Z."/>
            <person name="Jaffe D.B."/>
            <person name="Alvarez P."/>
            <person name="Brockman W."/>
            <person name="Butler J."/>
            <person name="Chin C."/>
            <person name="Gnerre S."/>
            <person name="Grabherr M."/>
            <person name="Kleber M."/>
            <person name="Mauceli E."/>
            <person name="MacCallum I."/>
        </authorList>
    </citation>
    <scope>NUCLEOTIDE SEQUENCE [LARGE SCALE GENOMIC DNA]</scope>
    <source>
        <strain evidence="3">Tai18E2 / Tucson 14021-0261.01</strain>
    </source>
</reference>
<evidence type="ECO:0000313" key="2">
    <source>
        <dbReference type="EMBL" id="EDX02642.2"/>
    </source>
</evidence>
<keyword evidence="3" id="KW-1185">Reference proteome</keyword>
<evidence type="ECO:0000313" key="3">
    <source>
        <dbReference type="Proteomes" id="UP000002282"/>
    </source>
</evidence>
<dbReference type="HOGENOM" id="CLU_1706146_0_0_1"/>
<dbReference type="AlphaFoldDB" id="B4Q2K1"/>
<accession>B4Q2K1</accession>
<evidence type="ECO:0000256" key="1">
    <source>
        <dbReference type="SAM" id="MobiDB-lite"/>
    </source>
</evidence>
<feature type="region of interest" description="Disordered" evidence="1">
    <location>
        <begin position="111"/>
        <end position="130"/>
    </location>
</feature>
<dbReference type="Proteomes" id="UP000002282">
    <property type="component" value="Chromosome X"/>
</dbReference>
<gene>
    <name evidence="2" type="primary">Dyak\GE17685</name>
    <name evidence="2" type="synonym">dyak_GLEANR_18993</name>
    <name evidence="2" type="synonym">GE17685</name>
    <name evidence="2" type="ORF">Dyak_GE17685</name>
</gene>
<name>B4Q2K1_DROYA</name>
<sequence>MDQLIEQLQLAIAAQEQVQNPQQHPQPHPHEATALQLYAAAAAVNMRVPGWSALLGLSSLDAPNAAEDGMEDGPSSAATSSSVYMLRQMALMQQANAAAAAVAIQQQRDLHRELDEDPAGQPSEGESLPSIERPEGLAIKQESSAQHPQNIRAVAVAVCGLARISWKFA</sequence>
<reference evidence="2 3" key="2">
    <citation type="journal article" date="2007" name="PLoS Biol.">
        <title>Principles of genome evolution in the Drosophila melanogaster species group.</title>
        <authorList>
            <person name="Ranz J.M."/>
            <person name="Maurin D."/>
            <person name="Chan Y.S."/>
            <person name="von Grotthuss M."/>
            <person name="Hillier L.W."/>
            <person name="Roote J."/>
            <person name="Ashburner M."/>
            <person name="Bergman C.M."/>
        </authorList>
    </citation>
    <scope>NUCLEOTIDE SEQUENCE [LARGE SCALE GENOMIC DNA]</scope>
    <source>
        <strain evidence="3">Tai18E2 / Tucson 14021-0261.01</strain>
    </source>
</reference>
<dbReference type="EMBL" id="CM000162">
    <property type="protein sequence ID" value="EDX02642.2"/>
    <property type="molecule type" value="Genomic_DNA"/>
</dbReference>
<dbReference type="OrthoDB" id="6159439at2759"/>